<gene>
    <name evidence="4" type="ORF">FD33_GL001624</name>
</gene>
<feature type="binding site" evidence="3">
    <location>
        <position position="52"/>
    </location>
    <ligand>
        <name>Mg(2+)</name>
        <dbReference type="ChEBI" id="CHEBI:18420"/>
        <label>1</label>
    </ligand>
</feature>
<comment type="similarity">
    <text evidence="1">Belongs to the ADP-ribosylglycohydrolase family.</text>
</comment>
<feature type="binding site" evidence="3">
    <location>
        <position position="50"/>
    </location>
    <ligand>
        <name>Mg(2+)</name>
        <dbReference type="ChEBI" id="CHEBI:18420"/>
        <label>1</label>
    </ligand>
</feature>
<evidence type="ECO:0000256" key="2">
    <source>
        <dbReference type="ARBA" id="ARBA00022801"/>
    </source>
</evidence>
<protein>
    <submittedName>
        <fullName evidence="4">ADP-ribosylglycohydrolase</fullName>
    </submittedName>
</protein>
<dbReference type="AlphaFoldDB" id="A0A0R1PS18"/>
<reference evidence="4 5" key="1">
    <citation type="journal article" date="2015" name="Genome Announc.">
        <title>Expanding the biotechnology potential of lactobacilli through comparative genomics of 213 strains and associated genera.</title>
        <authorList>
            <person name="Sun Z."/>
            <person name="Harris H.M."/>
            <person name="McCann A."/>
            <person name="Guo C."/>
            <person name="Argimon S."/>
            <person name="Zhang W."/>
            <person name="Yang X."/>
            <person name="Jeffery I.B."/>
            <person name="Cooney J.C."/>
            <person name="Kagawa T.F."/>
            <person name="Liu W."/>
            <person name="Song Y."/>
            <person name="Salvetti E."/>
            <person name="Wrobel A."/>
            <person name="Rasinkangas P."/>
            <person name="Parkhill J."/>
            <person name="Rea M.C."/>
            <person name="O'Sullivan O."/>
            <person name="Ritari J."/>
            <person name="Douillard F.P."/>
            <person name="Paul Ross R."/>
            <person name="Yang R."/>
            <person name="Briner A.E."/>
            <person name="Felis G.E."/>
            <person name="de Vos W.M."/>
            <person name="Barrangou R."/>
            <person name="Klaenhammer T.R."/>
            <person name="Caufield P.W."/>
            <person name="Cui Y."/>
            <person name="Zhang H."/>
            <person name="O'Toole P.W."/>
        </authorList>
    </citation>
    <scope>NUCLEOTIDE SEQUENCE [LARGE SCALE GENOMIC DNA]</scope>
    <source>
        <strain evidence="4 5">DSM 13238</strain>
    </source>
</reference>
<dbReference type="RefSeq" id="WP_025085204.1">
    <property type="nucleotide sequence ID" value="NZ_AZES01000030.1"/>
</dbReference>
<dbReference type="InterPro" id="IPR036705">
    <property type="entry name" value="Ribosyl_crysJ1_sf"/>
</dbReference>
<evidence type="ECO:0000313" key="5">
    <source>
        <dbReference type="Proteomes" id="UP000051908"/>
    </source>
</evidence>
<feature type="binding site" evidence="3">
    <location>
        <position position="266"/>
    </location>
    <ligand>
        <name>Mg(2+)</name>
        <dbReference type="ChEBI" id="CHEBI:18420"/>
        <label>1</label>
    </ligand>
</feature>
<dbReference type="EMBL" id="AZES01000030">
    <property type="protein sequence ID" value="KRL31715.1"/>
    <property type="molecule type" value="Genomic_DNA"/>
</dbReference>
<dbReference type="Gene3D" id="1.10.4080.10">
    <property type="entry name" value="ADP-ribosylation/Crystallin J1"/>
    <property type="match status" value="1"/>
</dbReference>
<accession>A0A0R1PS18</accession>
<proteinExistence type="inferred from homology"/>
<dbReference type="PANTHER" id="PTHR16222:SF24">
    <property type="entry name" value="ADP-RIBOSYLHYDROLASE ARH3"/>
    <property type="match status" value="1"/>
</dbReference>
<feature type="binding site" evidence="3">
    <location>
        <position position="264"/>
    </location>
    <ligand>
        <name>Mg(2+)</name>
        <dbReference type="ChEBI" id="CHEBI:18420"/>
        <label>1</label>
    </ligand>
</feature>
<feature type="binding site" evidence="3">
    <location>
        <position position="267"/>
    </location>
    <ligand>
        <name>Mg(2+)</name>
        <dbReference type="ChEBI" id="CHEBI:18420"/>
        <label>1</label>
    </ligand>
</feature>
<dbReference type="Pfam" id="PF03747">
    <property type="entry name" value="ADP_ribosyl_GH"/>
    <property type="match status" value="1"/>
</dbReference>
<comment type="cofactor">
    <cofactor evidence="3">
        <name>Mg(2+)</name>
        <dbReference type="ChEBI" id="CHEBI:18420"/>
    </cofactor>
    <text evidence="3">Binds 2 magnesium ions per subunit.</text>
</comment>
<keyword evidence="3" id="KW-0460">Magnesium</keyword>
<dbReference type="GO" id="GO:0046872">
    <property type="term" value="F:metal ion binding"/>
    <property type="evidence" value="ECO:0007669"/>
    <property type="project" value="UniProtKB-KW"/>
</dbReference>
<keyword evidence="3" id="KW-0479">Metal-binding</keyword>
<comment type="caution">
    <text evidence="4">The sequence shown here is derived from an EMBL/GenBank/DDBJ whole genome shotgun (WGS) entry which is preliminary data.</text>
</comment>
<dbReference type="InterPro" id="IPR005502">
    <property type="entry name" value="Ribosyl_crysJ1"/>
</dbReference>
<feature type="binding site" evidence="3">
    <location>
        <position position="51"/>
    </location>
    <ligand>
        <name>Mg(2+)</name>
        <dbReference type="ChEBI" id="CHEBI:18420"/>
        <label>1</label>
    </ligand>
</feature>
<dbReference type="OrthoDB" id="9798107at2"/>
<dbReference type="GeneID" id="96667466"/>
<sequence>MKADLIKNILYAGIVGDTLGVPVEFKKRDTYYVDAMISGGTWEQDAGSWSDDTSFTLPLVESLTEKSDYEKLMQKFENYMFHNKYTPKGIAFGIGGTCAKAVRNWSTNHYSALECGDPSEYANGNGALMRLAPLAIHLQTKKNLSERLKLTKNYTSLTHRHARAIMGSYIYLEILHGLLNGKNLNDILKDLPEQLKVALQNEPDEWSEFIYYRDIFTPGFKDISRNNIKSTGYDVDTLLACVWCVLNSKSIDEAILMAVNLGEDTDTIASITGTLASCVYQTDTVNSEWVAQLQNKEPLDSIIDPFIMVETKKVGQN</sequence>
<name>A0A0R1PS18_9LACO</name>
<evidence type="ECO:0000313" key="4">
    <source>
        <dbReference type="EMBL" id="KRL31715.1"/>
    </source>
</evidence>
<dbReference type="PATRIC" id="fig|1122151.5.peg.1681"/>
<keyword evidence="2 4" id="KW-0378">Hydrolase</keyword>
<dbReference type="InterPro" id="IPR050792">
    <property type="entry name" value="ADP-ribosylglycohydrolase"/>
</dbReference>
<dbReference type="PANTHER" id="PTHR16222">
    <property type="entry name" value="ADP-RIBOSYLGLYCOHYDROLASE"/>
    <property type="match status" value="1"/>
</dbReference>
<dbReference type="Proteomes" id="UP000051908">
    <property type="component" value="Unassembled WGS sequence"/>
</dbReference>
<dbReference type="GO" id="GO:0016787">
    <property type="term" value="F:hydrolase activity"/>
    <property type="evidence" value="ECO:0007669"/>
    <property type="project" value="UniProtKB-KW"/>
</dbReference>
<dbReference type="SUPFAM" id="SSF101478">
    <property type="entry name" value="ADP-ribosylglycohydrolase"/>
    <property type="match status" value="1"/>
</dbReference>
<organism evidence="4 5">
    <name type="scientific">Companilactobacillus paralimentarius DSM 13238 = JCM 10415</name>
    <dbReference type="NCBI Taxonomy" id="1122151"/>
    <lineage>
        <taxon>Bacteria</taxon>
        <taxon>Bacillati</taxon>
        <taxon>Bacillota</taxon>
        <taxon>Bacilli</taxon>
        <taxon>Lactobacillales</taxon>
        <taxon>Lactobacillaceae</taxon>
        <taxon>Companilactobacillus</taxon>
    </lineage>
</organism>
<evidence type="ECO:0000256" key="1">
    <source>
        <dbReference type="ARBA" id="ARBA00010702"/>
    </source>
</evidence>
<keyword evidence="5" id="KW-1185">Reference proteome</keyword>
<evidence type="ECO:0000256" key="3">
    <source>
        <dbReference type="PIRSR" id="PIRSR605502-1"/>
    </source>
</evidence>